<organism evidence="1 2">
    <name type="scientific">Elysia crispata</name>
    <name type="common">lettuce slug</name>
    <dbReference type="NCBI Taxonomy" id="231223"/>
    <lineage>
        <taxon>Eukaryota</taxon>
        <taxon>Metazoa</taxon>
        <taxon>Spiralia</taxon>
        <taxon>Lophotrochozoa</taxon>
        <taxon>Mollusca</taxon>
        <taxon>Gastropoda</taxon>
        <taxon>Heterobranchia</taxon>
        <taxon>Euthyneura</taxon>
        <taxon>Panpulmonata</taxon>
        <taxon>Sacoglossa</taxon>
        <taxon>Placobranchoidea</taxon>
        <taxon>Plakobranchidae</taxon>
        <taxon>Elysia</taxon>
    </lineage>
</organism>
<evidence type="ECO:0000313" key="1">
    <source>
        <dbReference type="EMBL" id="KAK3796773.1"/>
    </source>
</evidence>
<sequence>MPALVKSRNRGICTGMAKQSSANTFNMTNTPLKFWNATNFVYEECPQPSLSLRIPGLSHESFDRDWNPKLTSLMQTTSLARSCAFHTMLPTHDKEGQITEEKYFLDWPRITQQFFIFASASEFVMSRALYEKNVRKWPLDMKHTLGNIGSCSVTSTTQFFACPVERETSSCSIPLWSDTHQIVTVDKKTRQPARLPDWFLKKYKGKGYMDRGFVLKSFDRPAVTYAHPSMVQWTDTDYYKHTNWASYIRWAIDALHAALLLQNTSNTPYYSPYCSRAMKGDSETVRERAKSALHGITSDIIARGVHKMHIVYLKECLQGENIETHVWQDSNGENELVYFSVVKDGEDVCQIKMWFFDSWYDEEDDFPM</sequence>
<protein>
    <submittedName>
        <fullName evidence="1">Uncharacterized protein</fullName>
    </submittedName>
</protein>
<keyword evidence="2" id="KW-1185">Reference proteome</keyword>
<dbReference type="SUPFAM" id="SSF54637">
    <property type="entry name" value="Thioesterase/thiol ester dehydrase-isomerase"/>
    <property type="match status" value="1"/>
</dbReference>
<dbReference type="EMBL" id="JAWDGP010000847">
    <property type="protein sequence ID" value="KAK3796773.1"/>
    <property type="molecule type" value="Genomic_DNA"/>
</dbReference>
<comment type="caution">
    <text evidence="1">The sequence shown here is derived from an EMBL/GenBank/DDBJ whole genome shotgun (WGS) entry which is preliminary data.</text>
</comment>
<dbReference type="Gene3D" id="3.10.129.10">
    <property type="entry name" value="Hotdog Thioesterase"/>
    <property type="match status" value="1"/>
</dbReference>
<proteinExistence type="predicted"/>
<dbReference type="AlphaFoldDB" id="A0AAE1AZH5"/>
<evidence type="ECO:0000313" key="2">
    <source>
        <dbReference type="Proteomes" id="UP001283361"/>
    </source>
</evidence>
<name>A0AAE1AZH5_9GAST</name>
<dbReference type="InterPro" id="IPR029069">
    <property type="entry name" value="HotDog_dom_sf"/>
</dbReference>
<dbReference type="Proteomes" id="UP001283361">
    <property type="component" value="Unassembled WGS sequence"/>
</dbReference>
<gene>
    <name evidence="1" type="ORF">RRG08_045780</name>
</gene>
<accession>A0AAE1AZH5</accession>
<dbReference type="PANTHER" id="PTHR34487">
    <property type="entry name" value="ACYL-ACP THIOESTERASE"/>
    <property type="match status" value="1"/>
</dbReference>
<reference evidence="1" key="1">
    <citation type="journal article" date="2023" name="G3 (Bethesda)">
        <title>A reference genome for the long-term kleptoplast-retaining sea slug Elysia crispata morphotype clarki.</title>
        <authorList>
            <person name="Eastman K.E."/>
            <person name="Pendleton A.L."/>
            <person name="Shaikh M.A."/>
            <person name="Suttiyut T."/>
            <person name="Ogas R."/>
            <person name="Tomko P."/>
            <person name="Gavelis G."/>
            <person name="Widhalm J.R."/>
            <person name="Wisecaver J.H."/>
        </authorList>
    </citation>
    <scope>NUCLEOTIDE SEQUENCE</scope>
    <source>
        <strain evidence="1">ECLA1</strain>
    </source>
</reference>
<dbReference type="PANTHER" id="PTHR34487:SF1">
    <property type="entry name" value="ACYL-ACP THIOESTERASE"/>
    <property type="match status" value="1"/>
</dbReference>